<evidence type="ECO:0000256" key="9">
    <source>
        <dbReference type="ARBA" id="ARBA00023157"/>
    </source>
</evidence>
<comment type="similarity">
    <text evidence="13">Belongs to the G-protein coupled receptor 1 family.</text>
</comment>
<evidence type="ECO:0000256" key="12">
    <source>
        <dbReference type="ARBA" id="ARBA00023224"/>
    </source>
</evidence>
<sequence>MPVGNISFVQHFVIVGFPGLQPNYYAFVSALLFFVYACTLAGNAIFFILFVMTKSLQKPVYYCIINLVVCDVLFSTTILPKIISRYWFQDGTISFLGCFVQMFFVHYLGGVGSFVVAVMAIDRYAAVCYPLQYHSLMTNQNVLNLILGCWILGLVGPLMIVIRAYPLPYCAENTIIHCYCDHVSITTLACTDRSLYSIPALISALVVLLGSLAVIIYSYGSIFVAVMRISSTQGRMKTFSTCSPHLIIIALFFLPRCFIYLSSNTGIKFSTDLRLVIVMMYSLLPPMINPLIYCLRTDEVKKILRSQFQKRKIAMSLHLL</sequence>
<dbReference type="GeneID" id="109071872"/>
<comment type="subcellular location">
    <subcellularLocation>
        <location evidence="1 14">Cell membrane</location>
        <topology evidence="1 14">Multi-pass membrane protein</topology>
    </subcellularLocation>
</comment>
<dbReference type="SUPFAM" id="SSF81321">
    <property type="entry name" value="Family A G protein-coupled receptor-like"/>
    <property type="match status" value="1"/>
</dbReference>
<dbReference type="AlphaFoldDB" id="A0A9Q9ZFI9"/>
<accession>A0A9Q9ZFI9</accession>
<evidence type="ECO:0000256" key="6">
    <source>
        <dbReference type="ARBA" id="ARBA00022989"/>
    </source>
</evidence>
<feature type="domain" description="G-protein coupled receptors family 1 profile" evidence="15">
    <location>
        <begin position="42"/>
        <end position="293"/>
    </location>
</feature>
<dbReference type="InterPro" id="IPR000725">
    <property type="entry name" value="Olfact_rcpt"/>
</dbReference>
<keyword evidence="7 13" id="KW-0297">G-protein coupled receptor</keyword>
<proteinExistence type="inferred from homology"/>
<dbReference type="InterPro" id="IPR000276">
    <property type="entry name" value="GPCR_Rhodpsn"/>
</dbReference>
<keyword evidence="4 13" id="KW-0812">Transmembrane</keyword>
<dbReference type="KEGG" id="ccar:109071872"/>
<dbReference type="Pfam" id="PF13853">
    <property type="entry name" value="7tm_4"/>
    <property type="match status" value="1"/>
</dbReference>
<dbReference type="PROSITE" id="PS00237">
    <property type="entry name" value="G_PROTEIN_RECEP_F1_1"/>
    <property type="match status" value="1"/>
</dbReference>
<evidence type="ECO:0000256" key="3">
    <source>
        <dbReference type="ARBA" id="ARBA00022606"/>
    </source>
</evidence>
<evidence type="ECO:0000256" key="10">
    <source>
        <dbReference type="ARBA" id="ARBA00023170"/>
    </source>
</evidence>
<dbReference type="RefSeq" id="XP_018943726.1">
    <property type="nucleotide sequence ID" value="XM_019088181.2"/>
</dbReference>
<keyword evidence="5 14" id="KW-0552">Olfaction</keyword>
<dbReference type="PANTHER" id="PTHR24242:SF359">
    <property type="entry name" value="ODORANT RECEPTOR-RELATED"/>
    <property type="match status" value="1"/>
</dbReference>
<dbReference type="PRINTS" id="PR00245">
    <property type="entry name" value="OLFACTORYR"/>
</dbReference>
<feature type="transmembrane region" description="Helical" evidence="14">
    <location>
        <begin position="238"/>
        <end position="261"/>
    </location>
</feature>
<evidence type="ECO:0000256" key="13">
    <source>
        <dbReference type="RuleBase" id="RU000688"/>
    </source>
</evidence>
<keyword evidence="9" id="KW-1015">Disulfide bond</keyword>
<feature type="transmembrane region" description="Helical" evidence="14">
    <location>
        <begin position="59"/>
        <end position="79"/>
    </location>
</feature>
<gene>
    <name evidence="16" type="primary">LOC109071872</name>
</gene>
<evidence type="ECO:0000256" key="14">
    <source>
        <dbReference type="RuleBase" id="RU363047"/>
    </source>
</evidence>
<feature type="transmembrane region" description="Helical" evidence="14">
    <location>
        <begin position="201"/>
        <end position="226"/>
    </location>
</feature>
<dbReference type="GO" id="GO:0004930">
    <property type="term" value="F:G protein-coupled receptor activity"/>
    <property type="evidence" value="ECO:0007669"/>
    <property type="project" value="UniProtKB-KW"/>
</dbReference>
<evidence type="ECO:0000256" key="11">
    <source>
        <dbReference type="ARBA" id="ARBA00023180"/>
    </source>
</evidence>
<feature type="transmembrane region" description="Helical" evidence="14">
    <location>
        <begin position="24"/>
        <end position="52"/>
    </location>
</feature>
<keyword evidence="3 14" id="KW-0716">Sensory transduction</keyword>
<protein>
    <recommendedName>
        <fullName evidence="14">Olfactory receptor</fullName>
    </recommendedName>
</protein>
<evidence type="ECO:0000256" key="8">
    <source>
        <dbReference type="ARBA" id="ARBA00023136"/>
    </source>
</evidence>
<evidence type="ECO:0000256" key="1">
    <source>
        <dbReference type="ARBA" id="ARBA00004651"/>
    </source>
</evidence>
<keyword evidence="10 13" id="KW-0675">Receptor</keyword>
<evidence type="ECO:0000256" key="7">
    <source>
        <dbReference type="ARBA" id="ARBA00023040"/>
    </source>
</evidence>
<feature type="transmembrane region" description="Helical" evidence="14">
    <location>
        <begin position="273"/>
        <end position="295"/>
    </location>
</feature>
<dbReference type="Proteomes" id="UP001155660">
    <property type="component" value="Chromosome B15"/>
</dbReference>
<keyword evidence="6 14" id="KW-1133">Transmembrane helix</keyword>
<feature type="transmembrane region" description="Helical" evidence="14">
    <location>
        <begin position="99"/>
        <end position="121"/>
    </location>
</feature>
<keyword evidence="8 14" id="KW-0472">Membrane</keyword>
<dbReference type="PRINTS" id="PR00237">
    <property type="entry name" value="GPCRRHODOPSN"/>
</dbReference>
<keyword evidence="2 14" id="KW-1003">Cell membrane</keyword>
<dbReference type="InterPro" id="IPR017452">
    <property type="entry name" value="GPCR_Rhodpsn_7TM"/>
</dbReference>
<evidence type="ECO:0000313" key="16">
    <source>
        <dbReference type="RefSeq" id="XP_018943726.1"/>
    </source>
</evidence>
<dbReference type="PROSITE" id="PS50262">
    <property type="entry name" value="G_PROTEIN_RECEP_F1_2"/>
    <property type="match status" value="1"/>
</dbReference>
<feature type="transmembrane region" description="Helical" evidence="14">
    <location>
        <begin position="142"/>
        <end position="165"/>
    </location>
</feature>
<reference evidence="16" key="1">
    <citation type="submission" date="2025-08" db="UniProtKB">
        <authorList>
            <consortium name="RefSeq"/>
        </authorList>
    </citation>
    <scope>IDENTIFICATION</scope>
    <source>
        <tissue evidence="16">Muscle</tissue>
    </source>
</reference>
<dbReference type="InterPro" id="IPR050939">
    <property type="entry name" value="Olfactory_GPCR1"/>
</dbReference>
<evidence type="ECO:0000256" key="2">
    <source>
        <dbReference type="ARBA" id="ARBA00022475"/>
    </source>
</evidence>
<keyword evidence="12 13" id="KW-0807">Transducer</keyword>
<dbReference type="OrthoDB" id="6144223at2759"/>
<dbReference type="Gene3D" id="1.20.1070.10">
    <property type="entry name" value="Rhodopsin 7-helix transmembrane proteins"/>
    <property type="match status" value="1"/>
</dbReference>
<keyword evidence="11" id="KW-0325">Glycoprotein</keyword>
<evidence type="ECO:0000259" key="15">
    <source>
        <dbReference type="PROSITE" id="PS50262"/>
    </source>
</evidence>
<name>A0A9Q9ZFI9_CYPCA</name>
<dbReference type="FunFam" id="1.20.1070.10:FF:000024">
    <property type="entry name" value="Olfactory receptor"/>
    <property type="match status" value="1"/>
</dbReference>
<dbReference type="GO" id="GO:0004984">
    <property type="term" value="F:olfactory receptor activity"/>
    <property type="evidence" value="ECO:0007669"/>
    <property type="project" value="InterPro"/>
</dbReference>
<evidence type="ECO:0000256" key="4">
    <source>
        <dbReference type="ARBA" id="ARBA00022692"/>
    </source>
</evidence>
<dbReference type="PANTHER" id="PTHR24242">
    <property type="entry name" value="G-PROTEIN COUPLED RECEPTOR"/>
    <property type="match status" value="1"/>
</dbReference>
<organism evidence="16">
    <name type="scientific">Cyprinus carpio</name>
    <name type="common">Common carp</name>
    <dbReference type="NCBI Taxonomy" id="7962"/>
    <lineage>
        <taxon>Eukaryota</taxon>
        <taxon>Metazoa</taxon>
        <taxon>Chordata</taxon>
        <taxon>Craniata</taxon>
        <taxon>Vertebrata</taxon>
        <taxon>Euteleostomi</taxon>
        <taxon>Actinopterygii</taxon>
        <taxon>Neopterygii</taxon>
        <taxon>Teleostei</taxon>
        <taxon>Ostariophysi</taxon>
        <taxon>Cypriniformes</taxon>
        <taxon>Cyprinidae</taxon>
        <taxon>Cyprininae</taxon>
        <taxon>Cyprinus</taxon>
    </lineage>
</organism>
<dbReference type="GO" id="GO:0005886">
    <property type="term" value="C:plasma membrane"/>
    <property type="evidence" value="ECO:0007669"/>
    <property type="project" value="UniProtKB-SubCell"/>
</dbReference>
<evidence type="ECO:0000256" key="5">
    <source>
        <dbReference type="ARBA" id="ARBA00022725"/>
    </source>
</evidence>